<keyword evidence="3" id="KW-0472">Membrane</keyword>
<dbReference type="Pfam" id="PF00211">
    <property type="entry name" value="Guanylate_cyc"/>
    <property type="match status" value="1"/>
</dbReference>
<organism evidence="5 6">
    <name type="scientific">Mycobacterium parmense</name>
    <dbReference type="NCBI Taxonomy" id="185642"/>
    <lineage>
        <taxon>Bacteria</taxon>
        <taxon>Bacillati</taxon>
        <taxon>Actinomycetota</taxon>
        <taxon>Actinomycetes</taxon>
        <taxon>Mycobacteriales</taxon>
        <taxon>Mycobacteriaceae</taxon>
        <taxon>Mycobacterium</taxon>
        <taxon>Mycobacterium simiae complex</taxon>
    </lineage>
</organism>
<feature type="coiled-coil region" evidence="2">
    <location>
        <begin position="71"/>
        <end position="98"/>
    </location>
</feature>
<evidence type="ECO:0000313" key="6">
    <source>
        <dbReference type="Proteomes" id="UP000467105"/>
    </source>
</evidence>
<dbReference type="Proteomes" id="UP000467105">
    <property type="component" value="Chromosome"/>
</dbReference>
<dbReference type="Gene3D" id="3.30.70.1230">
    <property type="entry name" value="Nucleotide cyclase"/>
    <property type="match status" value="1"/>
</dbReference>
<gene>
    <name evidence="5" type="ORF">MPRM_00650</name>
</gene>
<dbReference type="PANTHER" id="PTHR43081">
    <property type="entry name" value="ADENYLATE CYCLASE, TERMINAL-DIFFERENTIATION SPECIFIC-RELATED"/>
    <property type="match status" value="1"/>
</dbReference>
<dbReference type="InterPro" id="IPR029787">
    <property type="entry name" value="Nucleotide_cyclase"/>
</dbReference>
<dbReference type="AlphaFoldDB" id="A0A7I7YNV3"/>
<evidence type="ECO:0000259" key="4">
    <source>
        <dbReference type="PROSITE" id="PS50125"/>
    </source>
</evidence>
<accession>A0A7I7YNV3</accession>
<proteinExistence type="inferred from homology"/>
<keyword evidence="3" id="KW-0812">Transmembrane</keyword>
<feature type="domain" description="Guanylate cyclase" evidence="4">
    <location>
        <begin position="153"/>
        <end position="267"/>
    </location>
</feature>
<dbReference type="PANTHER" id="PTHR43081:SF1">
    <property type="entry name" value="ADENYLATE CYCLASE, TERMINAL-DIFFERENTIATION SPECIFIC"/>
    <property type="match status" value="1"/>
</dbReference>
<dbReference type="EMBL" id="AP022614">
    <property type="protein sequence ID" value="BBZ42784.1"/>
    <property type="molecule type" value="Genomic_DNA"/>
</dbReference>
<dbReference type="InterPro" id="IPR001054">
    <property type="entry name" value="A/G_cyclase"/>
</dbReference>
<dbReference type="GO" id="GO:0004016">
    <property type="term" value="F:adenylate cyclase activity"/>
    <property type="evidence" value="ECO:0007669"/>
    <property type="project" value="UniProtKB-ARBA"/>
</dbReference>
<dbReference type="GO" id="GO:0009190">
    <property type="term" value="P:cyclic nucleotide biosynthetic process"/>
    <property type="evidence" value="ECO:0007669"/>
    <property type="project" value="InterPro"/>
</dbReference>
<feature type="transmembrane region" description="Helical" evidence="3">
    <location>
        <begin position="55"/>
        <end position="79"/>
    </location>
</feature>
<comment type="similarity">
    <text evidence="1">Belongs to the adenylyl cyclase class-3 family.</text>
</comment>
<dbReference type="SMART" id="SM00044">
    <property type="entry name" value="CYCc"/>
    <property type="match status" value="1"/>
</dbReference>
<keyword evidence="3" id="KW-1133">Transmembrane helix</keyword>
<name>A0A7I7YNV3_9MYCO</name>
<evidence type="ECO:0000256" key="1">
    <source>
        <dbReference type="ARBA" id="ARBA00005381"/>
    </source>
</evidence>
<keyword evidence="2" id="KW-0175">Coiled coil</keyword>
<sequence length="317" mass="34616">MTAPPESHLLGSLETHYPRPAVSTLNTACEHDNPSACRSREDLCEDDPVADALHIAVYALAGVAVLEGVGIAVLIRLLAGARRQIDELQQRADARKRLLSGGREAVKTVWQTANLVRKEGFGAAVRSSIEDLADWAEVERPDLARVTPDGRVVILFSDIEESTALNERIGDRAWVKLIGAHDKLVSDLVQRRSGHVVKSQGDGFMIAFAQAEQAVRCGIDIQQELHKDAKRKRHEEIRVRIGIHMGRSVRRGDDLFGRNVAMAARVAAQATGGEVLVSEPVREALAECDGIRFDKGRDAELKGFSGSHRLYAVQTGS</sequence>
<keyword evidence="6" id="KW-1185">Reference proteome</keyword>
<dbReference type="GO" id="GO:0035556">
    <property type="term" value="P:intracellular signal transduction"/>
    <property type="evidence" value="ECO:0007669"/>
    <property type="project" value="InterPro"/>
</dbReference>
<dbReference type="InterPro" id="IPR050697">
    <property type="entry name" value="Adenylyl/Guanylyl_Cyclase_3/4"/>
</dbReference>
<evidence type="ECO:0000313" key="5">
    <source>
        <dbReference type="EMBL" id="BBZ42784.1"/>
    </source>
</evidence>
<evidence type="ECO:0000256" key="3">
    <source>
        <dbReference type="SAM" id="Phobius"/>
    </source>
</evidence>
<dbReference type="OrthoDB" id="9801841at2"/>
<dbReference type="PROSITE" id="PS50125">
    <property type="entry name" value="GUANYLATE_CYCLASE_2"/>
    <property type="match status" value="1"/>
</dbReference>
<protein>
    <recommendedName>
        <fullName evidence="4">Guanylate cyclase domain-containing protein</fullName>
    </recommendedName>
</protein>
<dbReference type="CDD" id="cd07302">
    <property type="entry name" value="CHD"/>
    <property type="match status" value="1"/>
</dbReference>
<dbReference type="SUPFAM" id="SSF55073">
    <property type="entry name" value="Nucleotide cyclase"/>
    <property type="match status" value="1"/>
</dbReference>
<reference evidence="5 6" key="1">
    <citation type="journal article" date="2019" name="Emerg. Microbes Infect.">
        <title>Comprehensive subspecies identification of 175 nontuberculous mycobacteria species based on 7547 genomic profiles.</title>
        <authorList>
            <person name="Matsumoto Y."/>
            <person name="Kinjo T."/>
            <person name="Motooka D."/>
            <person name="Nabeya D."/>
            <person name="Jung N."/>
            <person name="Uechi K."/>
            <person name="Horii T."/>
            <person name="Iida T."/>
            <person name="Fujita J."/>
            <person name="Nakamura S."/>
        </authorList>
    </citation>
    <scope>NUCLEOTIDE SEQUENCE [LARGE SCALE GENOMIC DNA]</scope>
    <source>
        <strain evidence="5 6">JCM 14742</strain>
    </source>
</reference>
<evidence type="ECO:0000256" key="2">
    <source>
        <dbReference type="SAM" id="Coils"/>
    </source>
</evidence>